<reference evidence="1 2" key="1">
    <citation type="journal article" date="2006" name="Science">
        <title>The genome of black cottonwood, Populus trichocarpa (Torr. &amp; Gray).</title>
        <authorList>
            <person name="Tuskan G.A."/>
            <person name="Difazio S."/>
            <person name="Jansson S."/>
            <person name="Bohlmann J."/>
            <person name="Grigoriev I."/>
            <person name="Hellsten U."/>
            <person name="Putnam N."/>
            <person name="Ralph S."/>
            <person name="Rombauts S."/>
            <person name="Salamov A."/>
            <person name="Schein J."/>
            <person name="Sterck L."/>
            <person name="Aerts A."/>
            <person name="Bhalerao R.R."/>
            <person name="Bhalerao R.P."/>
            <person name="Blaudez D."/>
            <person name="Boerjan W."/>
            <person name="Brun A."/>
            <person name="Brunner A."/>
            <person name="Busov V."/>
            <person name="Campbell M."/>
            <person name="Carlson J."/>
            <person name="Chalot M."/>
            <person name="Chapman J."/>
            <person name="Chen G.L."/>
            <person name="Cooper D."/>
            <person name="Coutinho P.M."/>
            <person name="Couturier J."/>
            <person name="Covert S."/>
            <person name="Cronk Q."/>
            <person name="Cunningham R."/>
            <person name="Davis J."/>
            <person name="Degroeve S."/>
            <person name="Dejardin A."/>
            <person name="Depamphilis C."/>
            <person name="Detter J."/>
            <person name="Dirks B."/>
            <person name="Dubchak I."/>
            <person name="Duplessis S."/>
            <person name="Ehlting J."/>
            <person name="Ellis B."/>
            <person name="Gendler K."/>
            <person name="Goodstein D."/>
            <person name="Gribskov M."/>
            <person name="Grimwood J."/>
            <person name="Groover A."/>
            <person name="Gunter L."/>
            <person name="Hamberger B."/>
            <person name="Heinze B."/>
            <person name="Helariutta Y."/>
            <person name="Henrissat B."/>
            <person name="Holligan D."/>
            <person name="Holt R."/>
            <person name="Huang W."/>
            <person name="Islam-Faridi N."/>
            <person name="Jones S."/>
            <person name="Jones-Rhoades M."/>
            <person name="Jorgensen R."/>
            <person name="Joshi C."/>
            <person name="Kangasjarvi J."/>
            <person name="Karlsson J."/>
            <person name="Kelleher C."/>
            <person name="Kirkpatrick R."/>
            <person name="Kirst M."/>
            <person name="Kohler A."/>
            <person name="Kalluri U."/>
            <person name="Larimer F."/>
            <person name="Leebens-Mack J."/>
            <person name="Leple J.C."/>
            <person name="Locascio P."/>
            <person name="Lou Y."/>
            <person name="Lucas S."/>
            <person name="Martin F."/>
            <person name="Montanini B."/>
            <person name="Napoli C."/>
            <person name="Nelson D.R."/>
            <person name="Nelson C."/>
            <person name="Nieminen K."/>
            <person name="Nilsson O."/>
            <person name="Pereda V."/>
            <person name="Peter G."/>
            <person name="Philippe R."/>
            <person name="Pilate G."/>
            <person name="Poliakov A."/>
            <person name="Razumovskaya J."/>
            <person name="Richardson P."/>
            <person name="Rinaldi C."/>
            <person name="Ritland K."/>
            <person name="Rouze P."/>
            <person name="Ryaboy D."/>
            <person name="Schmutz J."/>
            <person name="Schrader J."/>
            <person name="Segerman B."/>
            <person name="Shin H."/>
            <person name="Siddiqui A."/>
            <person name="Sterky F."/>
            <person name="Terry A."/>
            <person name="Tsai C.J."/>
            <person name="Uberbacher E."/>
            <person name="Unneberg P."/>
            <person name="Vahala J."/>
            <person name="Wall K."/>
            <person name="Wessler S."/>
            <person name="Yang G."/>
            <person name="Yin T."/>
            <person name="Douglas C."/>
            <person name="Marra M."/>
            <person name="Sandberg G."/>
            <person name="Van de Peer Y."/>
            <person name="Rokhsar D."/>
        </authorList>
    </citation>
    <scope>NUCLEOTIDE SEQUENCE [LARGE SCALE GENOMIC DNA]</scope>
    <source>
        <strain evidence="2">cv. Nisqually</strain>
    </source>
</reference>
<sequence length="93" mass="10663">MPFLTHGMVGSASISCIWNIGQSAYPSPIPRKGTGWSKATEPYLVCPDARLILSSNPQEIKPPPKQFFRKTRTIQRKHQLYDYSKKRFRLIIS</sequence>
<evidence type="ECO:0000313" key="2">
    <source>
        <dbReference type="Proteomes" id="UP000006729"/>
    </source>
</evidence>
<proteinExistence type="predicted"/>
<organism evidence="1 2">
    <name type="scientific">Populus trichocarpa</name>
    <name type="common">Western balsam poplar</name>
    <name type="synonym">Populus balsamifera subsp. trichocarpa</name>
    <dbReference type="NCBI Taxonomy" id="3694"/>
    <lineage>
        <taxon>Eukaryota</taxon>
        <taxon>Viridiplantae</taxon>
        <taxon>Streptophyta</taxon>
        <taxon>Embryophyta</taxon>
        <taxon>Tracheophyta</taxon>
        <taxon>Spermatophyta</taxon>
        <taxon>Magnoliopsida</taxon>
        <taxon>eudicotyledons</taxon>
        <taxon>Gunneridae</taxon>
        <taxon>Pentapetalae</taxon>
        <taxon>rosids</taxon>
        <taxon>fabids</taxon>
        <taxon>Malpighiales</taxon>
        <taxon>Salicaceae</taxon>
        <taxon>Saliceae</taxon>
        <taxon>Populus</taxon>
    </lineage>
</organism>
<accession>A0ACC0TBB5</accession>
<comment type="caution">
    <text evidence="1">The sequence shown here is derived from an EMBL/GenBank/DDBJ whole genome shotgun (WGS) entry which is preliminary data.</text>
</comment>
<dbReference type="Proteomes" id="UP000006729">
    <property type="component" value="Chromosome 2"/>
</dbReference>
<gene>
    <name evidence="1" type="ORF">POPTR_002G011750v4</name>
</gene>
<keyword evidence="2" id="KW-1185">Reference proteome</keyword>
<evidence type="ECO:0000313" key="1">
    <source>
        <dbReference type="EMBL" id="KAI9398840.1"/>
    </source>
</evidence>
<protein>
    <submittedName>
        <fullName evidence="1">Uncharacterized protein</fullName>
    </submittedName>
</protein>
<name>A0ACC0TBB5_POPTR</name>
<dbReference type="EMBL" id="CM009291">
    <property type="protein sequence ID" value="KAI9398840.1"/>
    <property type="molecule type" value="Genomic_DNA"/>
</dbReference>